<protein>
    <recommendedName>
        <fullName evidence="1">F-box domain-containing protein</fullName>
    </recommendedName>
</protein>
<evidence type="ECO:0000313" key="3">
    <source>
        <dbReference type="Proteomes" id="UP000483820"/>
    </source>
</evidence>
<dbReference type="KEGG" id="crq:GCK72_013305"/>
<dbReference type="CTD" id="9813334"/>
<comment type="caution">
    <text evidence="2">The sequence shown here is derived from an EMBL/GenBank/DDBJ whole genome shotgun (WGS) entry which is preliminary data.</text>
</comment>
<dbReference type="AlphaFoldDB" id="A0A6A5GQ97"/>
<dbReference type="PANTHER" id="PTHR21503:SF8">
    <property type="entry name" value="F-BOX ASSOCIATED DOMAIN-CONTAINING PROTEIN-RELATED"/>
    <property type="match status" value="1"/>
</dbReference>
<dbReference type="RefSeq" id="XP_053584557.1">
    <property type="nucleotide sequence ID" value="XM_053729785.1"/>
</dbReference>
<dbReference type="Pfam" id="PF00646">
    <property type="entry name" value="F-box"/>
    <property type="match status" value="1"/>
</dbReference>
<reference evidence="2 3" key="1">
    <citation type="submission" date="2019-12" db="EMBL/GenBank/DDBJ databases">
        <title>Chromosome-level assembly of the Caenorhabditis remanei genome.</title>
        <authorList>
            <person name="Teterina A.A."/>
            <person name="Willis J.H."/>
            <person name="Phillips P.C."/>
        </authorList>
    </citation>
    <scope>NUCLEOTIDE SEQUENCE [LARGE SCALE GENOMIC DNA]</scope>
    <source>
        <strain evidence="2 3">PX506</strain>
        <tissue evidence="2">Whole organism</tissue>
    </source>
</reference>
<accession>A0A6A5GQ97</accession>
<name>A0A6A5GQ97_CAERE</name>
<gene>
    <name evidence="2" type="ORF">GCK72_013305</name>
</gene>
<dbReference type="Proteomes" id="UP000483820">
    <property type="component" value="Chromosome IV"/>
</dbReference>
<proteinExistence type="predicted"/>
<organism evidence="2 3">
    <name type="scientific">Caenorhabditis remanei</name>
    <name type="common">Caenorhabditis vulgaris</name>
    <dbReference type="NCBI Taxonomy" id="31234"/>
    <lineage>
        <taxon>Eukaryota</taxon>
        <taxon>Metazoa</taxon>
        <taxon>Ecdysozoa</taxon>
        <taxon>Nematoda</taxon>
        <taxon>Chromadorea</taxon>
        <taxon>Rhabditida</taxon>
        <taxon>Rhabditina</taxon>
        <taxon>Rhabditomorpha</taxon>
        <taxon>Rhabditoidea</taxon>
        <taxon>Rhabditidae</taxon>
        <taxon>Peloderinae</taxon>
        <taxon>Caenorhabditis</taxon>
    </lineage>
</organism>
<dbReference type="PANTHER" id="PTHR21503">
    <property type="entry name" value="F-BOX-CONTAINING HYPOTHETICAL PROTEIN C.ELEGANS"/>
    <property type="match status" value="1"/>
</dbReference>
<dbReference type="EMBL" id="WUAV01000004">
    <property type="protein sequence ID" value="KAF1756851.1"/>
    <property type="molecule type" value="Genomic_DNA"/>
</dbReference>
<feature type="domain" description="F-box" evidence="1">
    <location>
        <begin position="6"/>
        <end position="44"/>
    </location>
</feature>
<evidence type="ECO:0000259" key="1">
    <source>
        <dbReference type="Pfam" id="PF00646"/>
    </source>
</evidence>
<dbReference type="GeneID" id="9813334"/>
<sequence>MTIPFNRFPLLVQIEVLRQLGFQDIFLLSLTSEKMRNLIQFIKLKPKKVQYALSDNGIQVSVGFTGDDRDFHHMANMRHVPQISVKERKQVNLGGVKIQSRCSREKDRLTHCRNVKCRCTKKPPTQIWTHVLEYLEKEDDNVLEFLQTHLESLFANQPPSQLKIESTNSLQSSEIIDNVTDTIFSLDELETAEIKHFLTVRPNQKSVEIHSDLTGRPLKRISKLFKVPGLAIHESGSMTSKYMDNFSGRCLLLFNANLTSSAWITLIEKWKNKTAYHKLHAVVTRIPGNVFQEFDFGELLFESNAFPWDGLRRPRNFMFDPRIPSYRSKSIDCSDWFDIQQNGGEKWASIQIINDKIMFFVWD</sequence>
<dbReference type="InterPro" id="IPR001810">
    <property type="entry name" value="F-box_dom"/>
</dbReference>
<evidence type="ECO:0000313" key="2">
    <source>
        <dbReference type="EMBL" id="KAF1756851.1"/>
    </source>
</evidence>